<dbReference type="SUPFAM" id="SSF48371">
    <property type="entry name" value="ARM repeat"/>
    <property type="match status" value="1"/>
</dbReference>
<dbReference type="AlphaFoldDB" id="A0A131XHI8"/>
<feature type="region of interest" description="Disordered" evidence="6">
    <location>
        <begin position="190"/>
        <end position="211"/>
    </location>
</feature>
<dbReference type="GO" id="GO:0005737">
    <property type="term" value="C:cytoplasm"/>
    <property type="evidence" value="ECO:0007669"/>
    <property type="project" value="UniProtKB-SubCell"/>
</dbReference>
<dbReference type="InterPro" id="IPR001313">
    <property type="entry name" value="Pumilio_RNA-bd_rpt"/>
</dbReference>
<evidence type="ECO:0000256" key="4">
    <source>
        <dbReference type="ARBA" id="ARBA00022884"/>
    </source>
</evidence>
<feature type="compositionally biased region" description="Low complexity" evidence="6">
    <location>
        <begin position="542"/>
        <end position="565"/>
    </location>
</feature>
<feature type="repeat" description="Pumilio" evidence="5">
    <location>
        <begin position="796"/>
        <end position="831"/>
    </location>
</feature>
<feature type="compositionally biased region" description="Basic and acidic residues" evidence="6">
    <location>
        <begin position="197"/>
        <end position="211"/>
    </location>
</feature>
<feature type="repeat" description="Pumilio" evidence="5">
    <location>
        <begin position="1051"/>
        <end position="1090"/>
    </location>
</feature>
<dbReference type="SMART" id="SM00025">
    <property type="entry name" value="Pumilio"/>
    <property type="match status" value="8"/>
</dbReference>
<feature type="repeat" description="Pumilio" evidence="5">
    <location>
        <begin position="904"/>
        <end position="939"/>
    </location>
</feature>
<name>A0A131XHI8_9ACAR</name>
<evidence type="ECO:0000256" key="3">
    <source>
        <dbReference type="ARBA" id="ARBA00022737"/>
    </source>
</evidence>
<evidence type="ECO:0000313" key="8">
    <source>
        <dbReference type="EMBL" id="JAP65655.1"/>
    </source>
</evidence>
<dbReference type="InterPro" id="IPR011989">
    <property type="entry name" value="ARM-like"/>
</dbReference>
<feature type="region of interest" description="Disordered" evidence="6">
    <location>
        <begin position="527"/>
        <end position="580"/>
    </location>
</feature>
<feature type="repeat" description="Pumilio" evidence="5">
    <location>
        <begin position="1012"/>
        <end position="1047"/>
    </location>
</feature>
<dbReference type="InterPro" id="IPR033712">
    <property type="entry name" value="Pumilio_RNA-bd"/>
</dbReference>
<keyword evidence="4" id="KW-0694">RNA-binding</keyword>
<feature type="repeat" description="Pumilio" evidence="5">
    <location>
        <begin position="976"/>
        <end position="1011"/>
    </location>
</feature>
<dbReference type="GO" id="GO:0010608">
    <property type="term" value="P:post-transcriptional regulation of gene expression"/>
    <property type="evidence" value="ECO:0007669"/>
    <property type="project" value="TreeGrafter"/>
</dbReference>
<keyword evidence="3" id="KW-0677">Repeat</keyword>
<accession>A0A131XHI8</accession>
<dbReference type="FunFam" id="1.25.10.10:FF:000004">
    <property type="entry name" value="Pumilio homolog 1 isoform 2"/>
    <property type="match status" value="1"/>
</dbReference>
<dbReference type="Gene3D" id="1.25.10.10">
    <property type="entry name" value="Leucine-rich Repeat Variant"/>
    <property type="match status" value="1"/>
</dbReference>
<feature type="region of interest" description="Disordered" evidence="6">
    <location>
        <begin position="1"/>
        <end position="20"/>
    </location>
</feature>
<feature type="repeat" description="Pumilio" evidence="5">
    <location>
        <begin position="868"/>
        <end position="903"/>
    </location>
</feature>
<dbReference type="PROSITE" id="PS50303">
    <property type="entry name" value="PUM_HD"/>
    <property type="match status" value="1"/>
</dbReference>
<feature type="region of interest" description="Disordered" evidence="6">
    <location>
        <begin position="469"/>
        <end position="503"/>
    </location>
</feature>
<sequence length="1138" mass="121116">MLANGQEMNPVSNVRHGATRSQDDAMVGYFFQRPQSDPDFQNYNKQSRWALGDDSVLEARGTEAPELETDFQALALETSHQLEIPASTKKLWSLEETGPKPEDSKGLFLGDQWRDPTWSTGGHASTSEHAVSQPIMVQRRSGSYPGSEGASMLSPRSSETSGLGVKMVEYVLGSSPTIKDLDSRMVGRMHVGPPTNDPEKVKKGKEGKLKDADGRTAVMQANGIMHNGIDDDKVYNPVGYRGGGGSRQASPSEDKGDKLSKAPLEALVMGPGGAGPPLEAHFEHHPMDPLGPFDYPPHGLLPNSMESPGMLDYASQLYQQHQQQQQQQHQTQHQQQQQQQQQQHAQRGQHGGPMALVPGAQYSLGQGQQQGGALGVPPPTAPTPSPFAPPSTPYLLNQDPYGAPPHPLGIVTGPAMMPQYYGMPPWGMFPTPAAAGLLQGQGGQGAPPQQVPQQVQQQMQQQMQQQVQQQMLRGSGARPMTPQGSGEPLSQAPPAGGQYQMLAPPYYDQNGSLMMGNTRAVRLMPPVLVNPGAPGTSAPSQPGSLNGGSLRLLGSGSAGATAGSGPPQGPQGSGLFSAATGGSSHPFGAAGSGGYNPGAGASAFSGGFASGLGVGYGGSSSLGPIGTSPAGPVGIGLGGSTESPRRDSLERRDGTAAMLGGSRGPFAATLESAYSAAGGPLGAKGSQFYGALGTVAASPGPVGMLPQSLTPPPSLNGSSSNLSLGTFGSRMMSAAPGAEAKYLVRNGALGSVLGSSNTLVPGRTLQRNSSLEKPPGRSRLLEDFRNNRYPNLQLRDLANHIVEFSQDQHGSRFIQQKLERATLSEKQLVFSEILGAAYNLMTDVFGNYVIQKFFEFGSAEQKQALALKVKGHVLPLALQMYGCRVIQKALESISPDQQKEVVKELDGHVLKCVKDQNGNHVVQKCIECVDPSALQFIINAFQGQVFCLSTHPYGCRVIQRILEHCTGEQTGPVLEELHQHTEQLVQDQYGNYVVQHVLEHGRPEDKGRIVAAVRGRVLPLSQHKFASNVVEKCVTHASRSERALLIEEVCAYVDGPHSALYTMMKDQYANYVVQKMIEVAEPPQRKLLLHKIRPHVPSLRKYTYGKHILAKLEKHLLKSGDQILSSGGGQSSTSNGAL</sequence>
<comment type="subcellular location">
    <subcellularLocation>
        <location evidence="1">Cytoplasm</location>
    </subcellularLocation>
</comment>
<feature type="compositionally biased region" description="Low complexity" evidence="6">
    <location>
        <begin position="319"/>
        <end position="348"/>
    </location>
</feature>
<dbReference type="EMBL" id="GEFH01002926">
    <property type="protein sequence ID" value="JAP65655.1"/>
    <property type="molecule type" value="mRNA"/>
</dbReference>
<evidence type="ECO:0000259" key="7">
    <source>
        <dbReference type="PROSITE" id="PS50303"/>
    </source>
</evidence>
<feature type="region of interest" description="Disordered" evidence="6">
    <location>
        <begin position="119"/>
        <end position="160"/>
    </location>
</feature>
<feature type="compositionally biased region" description="Pro residues" evidence="6">
    <location>
        <begin position="376"/>
        <end position="392"/>
    </location>
</feature>
<feature type="repeat" description="Pumilio" evidence="5">
    <location>
        <begin position="832"/>
        <end position="867"/>
    </location>
</feature>
<dbReference type="GO" id="GO:0003730">
    <property type="term" value="F:mRNA 3'-UTR binding"/>
    <property type="evidence" value="ECO:0007669"/>
    <property type="project" value="TreeGrafter"/>
</dbReference>
<feature type="region of interest" description="Disordered" evidence="6">
    <location>
        <begin position="627"/>
        <end position="651"/>
    </location>
</feature>
<dbReference type="Pfam" id="PF00806">
    <property type="entry name" value="PUF"/>
    <property type="match status" value="8"/>
</dbReference>
<dbReference type="PANTHER" id="PTHR12537:SF12">
    <property type="entry name" value="MATERNAL PROTEIN PUMILIO"/>
    <property type="match status" value="1"/>
</dbReference>
<keyword evidence="2" id="KW-0963">Cytoplasm</keyword>
<dbReference type="CDD" id="cd07920">
    <property type="entry name" value="Pumilio"/>
    <property type="match status" value="1"/>
</dbReference>
<feature type="domain" description="PUM-HD" evidence="7">
    <location>
        <begin position="776"/>
        <end position="1116"/>
    </location>
</feature>
<evidence type="ECO:0000256" key="5">
    <source>
        <dbReference type="PROSITE-ProRule" id="PRU00317"/>
    </source>
</evidence>
<evidence type="ECO:0000256" key="6">
    <source>
        <dbReference type="SAM" id="MobiDB-lite"/>
    </source>
</evidence>
<protein>
    <submittedName>
        <fullName evidence="8">Putative rna-binding protein of the puf family</fullName>
    </submittedName>
</protein>
<feature type="region of interest" description="Disordered" evidence="6">
    <location>
        <begin position="227"/>
        <end position="399"/>
    </location>
</feature>
<proteinExistence type="evidence at transcript level"/>
<dbReference type="PROSITE" id="PS50302">
    <property type="entry name" value="PUM"/>
    <property type="match status" value="8"/>
</dbReference>
<dbReference type="PANTHER" id="PTHR12537">
    <property type="entry name" value="RNA BINDING PROTEIN PUMILIO-RELATED"/>
    <property type="match status" value="1"/>
</dbReference>
<feature type="compositionally biased region" description="Polar residues" evidence="6">
    <location>
        <begin position="119"/>
        <end position="130"/>
    </location>
</feature>
<dbReference type="InterPro" id="IPR033133">
    <property type="entry name" value="PUM-HD"/>
</dbReference>
<feature type="compositionally biased region" description="Polar residues" evidence="6">
    <location>
        <begin position="1"/>
        <end position="12"/>
    </location>
</feature>
<dbReference type="InterPro" id="IPR016024">
    <property type="entry name" value="ARM-type_fold"/>
</dbReference>
<reference evidence="8" key="1">
    <citation type="journal article" date="2017" name="Ticks Tick Borne Dis.">
        <title>An insight into the sialome of Hyalomma excavatum.</title>
        <authorList>
            <person name="Ribeiro J.M."/>
            <person name="Slovak M."/>
            <person name="Francischetti I.M."/>
        </authorList>
    </citation>
    <scope>NUCLEOTIDE SEQUENCE</scope>
    <source>
        <strain evidence="8">Samish</strain>
        <tissue evidence="8">Salivary glands</tissue>
    </source>
</reference>
<organism evidence="8">
    <name type="scientific">Hyalomma excavatum</name>
    <dbReference type="NCBI Taxonomy" id="257692"/>
    <lineage>
        <taxon>Eukaryota</taxon>
        <taxon>Metazoa</taxon>
        <taxon>Ecdysozoa</taxon>
        <taxon>Arthropoda</taxon>
        <taxon>Chelicerata</taxon>
        <taxon>Arachnida</taxon>
        <taxon>Acari</taxon>
        <taxon>Parasitiformes</taxon>
        <taxon>Ixodida</taxon>
        <taxon>Ixodoidea</taxon>
        <taxon>Ixodidae</taxon>
        <taxon>Hyalomminae</taxon>
        <taxon>Hyalomma</taxon>
    </lineage>
</organism>
<evidence type="ECO:0000256" key="2">
    <source>
        <dbReference type="ARBA" id="ARBA00022490"/>
    </source>
</evidence>
<evidence type="ECO:0000256" key="1">
    <source>
        <dbReference type="ARBA" id="ARBA00004496"/>
    </source>
</evidence>
<feature type="repeat" description="Pumilio" evidence="5">
    <location>
        <begin position="940"/>
        <end position="975"/>
    </location>
</feature>